<evidence type="ECO:0000259" key="1">
    <source>
        <dbReference type="PROSITE" id="PS51677"/>
    </source>
</evidence>
<dbReference type="RefSeq" id="WP_218322543.1">
    <property type="nucleotide sequence ID" value="NZ_JAEEGC010000125.1"/>
</dbReference>
<name>A0A949U135_9CLOT</name>
<accession>A0A949U135</accession>
<evidence type="ECO:0000313" key="2">
    <source>
        <dbReference type="EMBL" id="MBV7275491.1"/>
    </source>
</evidence>
<evidence type="ECO:0000313" key="3">
    <source>
        <dbReference type="Proteomes" id="UP000694308"/>
    </source>
</evidence>
<dbReference type="EMBL" id="JAEEGC010000125">
    <property type="protein sequence ID" value="MBV7275491.1"/>
    <property type="molecule type" value="Genomic_DNA"/>
</dbReference>
<sequence>MKNSHALRYGVFILALLIVFSIFNTVVYADELIAFNNNSKNASIQKLPKEVFLTFDDGPSVNNTKKILKILNDNNIKATFFIVGIKAEENPAALKELSNNGMCIGVHSYSHDYKKIYKSSTAYINDYEMCRNTIRKITNKEPMNYTRLPGGSTNLITSKANLNLIKKALNDNGIKYVDWNVCSGDADSHEVPVGKIKRNVKNQCQDKKIAVILMHDTYYKHFTVESLPETITYLKNQGFVFRTFADLTESEEKELMHLGIINK</sequence>
<dbReference type="GO" id="GO:0016810">
    <property type="term" value="F:hydrolase activity, acting on carbon-nitrogen (but not peptide) bonds"/>
    <property type="evidence" value="ECO:0007669"/>
    <property type="project" value="InterPro"/>
</dbReference>
<dbReference type="PANTHER" id="PTHR10587">
    <property type="entry name" value="GLYCOSYL TRANSFERASE-RELATED"/>
    <property type="match status" value="1"/>
</dbReference>
<gene>
    <name evidence="2" type="ORF">I6U48_21545</name>
</gene>
<comment type="caution">
    <text evidence="2">The sequence shown here is derived from an EMBL/GenBank/DDBJ whole genome shotgun (WGS) entry which is preliminary data.</text>
</comment>
<dbReference type="PROSITE" id="PS51677">
    <property type="entry name" value="NODB"/>
    <property type="match status" value="1"/>
</dbReference>
<protein>
    <submittedName>
        <fullName evidence="2">Polysaccharide deacetylase</fullName>
    </submittedName>
</protein>
<dbReference type="Pfam" id="PF01522">
    <property type="entry name" value="Polysacc_deac_1"/>
    <property type="match status" value="1"/>
</dbReference>
<dbReference type="PANTHER" id="PTHR10587:SF125">
    <property type="entry name" value="POLYSACCHARIDE DEACETYLASE YHEN-RELATED"/>
    <property type="match status" value="1"/>
</dbReference>
<dbReference type="AlphaFoldDB" id="A0A949U135"/>
<dbReference type="InterPro" id="IPR002509">
    <property type="entry name" value="NODB_dom"/>
</dbReference>
<dbReference type="GO" id="GO:0005975">
    <property type="term" value="P:carbohydrate metabolic process"/>
    <property type="evidence" value="ECO:0007669"/>
    <property type="project" value="InterPro"/>
</dbReference>
<dbReference type="InterPro" id="IPR050248">
    <property type="entry name" value="Polysacc_deacetylase_ArnD"/>
</dbReference>
<proteinExistence type="predicted"/>
<keyword evidence="3" id="KW-1185">Reference proteome</keyword>
<organism evidence="2 3">
    <name type="scientific">Clostridium thailandense</name>
    <dbReference type="NCBI Taxonomy" id="2794346"/>
    <lineage>
        <taxon>Bacteria</taxon>
        <taxon>Bacillati</taxon>
        <taxon>Bacillota</taxon>
        <taxon>Clostridia</taxon>
        <taxon>Eubacteriales</taxon>
        <taxon>Clostridiaceae</taxon>
        <taxon>Clostridium</taxon>
    </lineage>
</organism>
<dbReference type="Proteomes" id="UP000694308">
    <property type="component" value="Unassembled WGS sequence"/>
</dbReference>
<reference evidence="2" key="1">
    <citation type="submission" date="2020-12" db="EMBL/GenBank/DDBJ databases">
        <title>Clostridium thailandense sp. nov., a novel acetogenic bacterium isolated from peat land soil in Thailand.</title>
        <authorList>
            <person name="Chaikitkaew S."/>
            <person name="Birkeland N.K."/>
        </authorList>
    </citation>
    <scope>NUCLEOTIDE SEQUENCE</scope>
    <source>
        <strain evidence="2">PL3</strain>
    </source>
</reference>
<dbReference type="CDD" id="cd10944">
    <property type="entry name" value="CE4_SmPgdA_like"/>
    <property type="match status" value="1"/>
</dbReference>
<feature type="domain" description="NodB homology" evidence="1">
    <location>
        <begin position="49"/>
        <end position="242"/>
    </location>
</feature>